<protein>
    <submittedName>
        <fullName evidence="4">NifU-like protein</fullName>
    </submittedName>
</protein>
<dbReference type="SMART" id="SM00932">
    <property type="entry name" value="Nfu_N"/>
    <property type="match status" value="1"/>
</dbReference>
<sequence length="894" mass="101003">NKLLKKTKISESSVVEVTCPCKRCRGTFQISQVWYEEKNARVISLCDEDDQGPNYYTAAVAQVKTESNSETPKDQAVVSKGTEREGLKPLFEKGDAVYALWEESGKRTWYPGKILSYKQFDSKSRYGDIREYVVKFDDGDVGSTEDYNVFPLEDYLLGQWHEGGEEWKWNGVKNVTDGRSSDEWAKVVGWYVANIDGKKQKFSTLAGALRAYDASVIKKKGNQTKESDLNLPQEYQVATPKKRERDVNVATPSPLPLLSSNSYDDDDDDDDASRFSDIGIEQRMTKRIKVERDDKIHLPPQLEGDQNDDQFWSARDAIIEFTEEAFKKKSIFHLNSFVDAKVKQNEGFGPFVEQGIATPCFHDVPEDVVPMIADMTQKELREAMLQHVDWERFYDSRASAAGQVAMWLKRCIPGSFIVMRHEYEKCHYCPKWLKERSDASDNSEYIGPVYIIGVVTRKIKPYSDEEAYVNSQMRYFKGIPHLCLVDWKRIGHKRDLKDETQKYINRICQPTVVNICNDFEKVYTDGATAQNFHFHFHKVIMIMNATTSIARGILSRRALPRALIRQQRANNSSLAHAAAATTSLSSTQHSQRSGIQPPQHLTLHYQQPQPSQQQQRRSLFIQTATTPNPESLKFIPNGRLVLGHIPEDIENDTSTTKLENGEEIAIDNNTSTTNDYTTSDNNVGFHITRKDPTLLARSPLAKLIFNLDEGIKSIYLGYDFITITKFAEAHWQHLQTPIFGAIMDFYATNQPALLEVPEITDTTILEDDDEVVAMIKELLESRIRPAVQEDGGDIKYVGFEEHTGIVTVQLAGSCVGCPSSSVTLKNGVENMLMHYIPEVTAVISLEEEEDEDGEGVGNGEEVVVTKSGSGDSEDTKKLKSYEERLAAAGIPFSD</sequence>
<dbReference type="Gene3D" id="2.30.30.140">
    <property type="match status" value="1"/>
</dbReference>
<dbReference type="GO" id="GO:0051536">
    <property type="term" value="F:iron-sulfur cluster binding"/>
    <property type="evidence" value="ECO:0007669"/>
    <property type="project" value="InterPro"/>
</dbReference>
<dbReference type="SUPFAM" id="SSF110836">
    <property type="entry name" value="Hypothetical protein SAV1430"/>
    <property type="match status" value="1"/>
</dbReference>
<dbReference type="SUPFAM" id="SSF117916">
    <property type="entry name" value="Fe-S cluster assembly (FSCA) domain-like"/>
    <property type="match status" value="1"/>
</dbReference>
<accession>A0AAD8Y475</accession>
<dbReference type="EMBL" id="JATAAI010000020">
    <property type="protein sequence ID" value="KAK1738757.1"/>
    <property type="molecule type" value="Genomic_DNA"/>
</dbReference>
<comment type="similarity">
    <text evidence="1">Belongs to the NifU family.</text>
</comment>
<evidence type="ECO:0000259" key="3">
    <source>
        <dbReference type="SMART" id="SM00932"/>
    </source>
</evidence>
<dbReference type="Gene3D" id="3.30.300.130">
    <property type="entry name" value="Fe-S cluster assembly (FSCA)"/>
    <property type="match status" value="1"/>
</dbReference>
<dbReference type="PANTHER" id="PTHR11178:SF1">
    <property type="entry name" value="NFU1 IRON-SULFUR CLUSTER SCAFFOLD HOMOLOG, MITOCHONDRIAL"/>
    <property type="match status" value="1"/>
</dbReference>
<dbReference type="Proteomes" id="UP001224775">
    <property type="component" value="Unassembled WGS sequence"/>
</dbReference>
<feature type="non-terminal residue" evidence="4">
    <location>
        <position position="1"/>
    </location>
</feature>
<dbReference type="InterPro" id="IPR034904">
    <property type="entry name" value="FSCA_dom_sf"/>
</dbReference>
<dbReference type="InterPro" id="IPR036498">
    <property type="entry name" value="Nfu/NifU_N_sf"/>
</dbReference>
<feature type="region of interest" description="Disordered" evidence="2">
    <location>
        <begin position="574"/>
        <end position="596"/>
    </location>
</feature>
<gene>
    <name evidence="4" type="ORF">QTG54_010787</name>
</gene>
<dbReference type="Gene3D" id="3.30.1370.70">
    <property type="entry name" value="Scaffold protein Nfu/NifU, N-terminal domain"/>
    <property type="match status" value="1"/>
</dbReference>
<dbReference type="PANTHER" id="PTHR11178">
    <property type="entry name" value="IRON-SULFUR CLUSTER SCAFFOLD PROTEIN NFU-RELATED"/>
    <property type="match status" value="1"/>
</dbReference>
<feature type="compositionally biased region" description="Low complexity" evidence="2">
    <location>
        <begin position="574"/>
        <end position="593"/>
    </location>
</feature>
<name>A0AAD8Y475_9STRA</name>
<dbReference type="InterPro" id="IPR014824">
    <property type="entry name" value="Nfu/NifU_N"/>
</dbReference>
<dbReference type="FunFam" id="3.30.300.130:FF:000001">
    <property type="entry name" value="NFU1 iron-sulfur cluster scaffold"/>
    <property type="match status" value="1"/>
</dbReference>
<evidence type="ECO:0000256" key="1">
    <source>
        <dbReference type="ARBA" id="ARBA00006420"/>
    </source>
</evidence>
<dbReference type="Pfam" id="PF08712">
    <property type="entry name" value="Nfu_N"/>
    <property type="match status" value="1"/>
</dbReference>
<reference evidence="4" key="1">
    <citation type="submission" date="2023-06" db="EMBL/GenBank/DDBJ databases">
        <title>Survivors Of The Sea: Transcriptome response of Skeletonema marinoi to long-term dormancy.</title>
        <authorList>
            <person name="Pinder M.I.M."/>
            <person name="Kourtchenko O."/>
            <person name="Robertson E.K."/>
            <person name="Larsson T."/>
            <person name="Maumus F."/>
            <person name="Osuna-Cruz C.M."/>
            <person name="Vancaester E."/>
            <person name="Stenow R."/>
            <person name="Vandepoele K."/>
            <person name="Ploug H."/>
            <person name="Bruchert V."/>
            <person name="Godhe A."/>
            <person name="Topel M."/>
        </authorList>
    </citation>
    <scope>NUCLEOTIDE SEQUENCE</scope>
    <source>
        <strain evidence="4">R05AC</strain>
    </source>
</reference>
<comment type="caution">
    <text evidence="4">The sequence shown here is derived from an EMBL/GenBank/DDBJ whole genome shotgun (WGS) entry which is preliminary data.</text>
</comment>
<organism evidence="4 5">
    <name type="scientific">Skeletonema marinoi</name>
    <dbReference type="NCBI Taxonomy" id="267567"/>
    <lineage>
        <taxon>Eukaryota</taxon>
        <taxon>Sar</taxon>
        <taxon>Stramenopiles</taxon>
        <taxon>Ochrophyta</taxon>
        <taxon>Bacillariophyta</taxon>
        <taxon>Coscinodiscophyceae</taxon>
        <taxon>Thalassiosirophycidae</taxon>
        <taxon>Thalassiosirales</taxon>
        <taxon>Skeletonemataceae</taxon>
        <taxon>Skeletonema</taxon>
        <taxon>Skeletonema marinoi-dohrnii complex</taxon>
    </lineage>
</organism>
<dbReference type="GO" id="GO:0005506">
    <property type="term" value="F:iron ion binding"/>
    <property type="evidence" value="ECO:0007669"/>
    <property type="project" value="InterPro"/>
</dbReference>
<dbReference type="GO" id="GO:0005739">
    <property type="term" value="C:mitochondrion"/>
    <property type="evidence" value="ECO:0007669"/>
    <property type="project" value="TreeGrafter"/>
</dbReference>
<feature type="region of interest" description="Disordered" evidence="2">
    <location>
        <begin position="848"/>
        <end position="880"/>
    </location>
</feature>
<dbReference type="GO" id="GO:0016226">
    <property type="term" value="P:iron-sulfur cluster assembly"/>
    <property type="evidence" value="ECO:0007669"/>
    <property type="project" value="InterPro"/>
</dbReference>
<dbReference type="Pfam" id="PF01106">
    <property type="entry name" value="NifU"/>
    <property type="match status" value="1"/>
</dbReference>
<evidence type="ECO:0000313" key="4">
    <source>
        <dbReference type="EMBL" id="KAK1738757.1"/>
    </source>
</evidence>
<dbReference type="InterPro" id="IPR001075">
    <property type="entry name" value="NIF_FeS_clus_asmbl_NifU_C"/>
</dbReference>
<proteinExistence type="inferred from homology"/>
<keyword evidence="5" id="KW-1185">Reference proteome</keyword>
<evidence type="ECO:0000256" key="2">
    <source>
        <dbReference type="SAM" id="MobiDB-lite"/>
    </source>
</evidence>
<feature type="region of interest" description="Disordered" evidence="2">
    <location>
        <begin position="238"/>
        <end position="274"/>
    </location>
</feature>
<dbReference type="AlphaFoldDB" id="A0AAD8Y475"/>
<feature type="domain" description="Scaffold protein Nfu/NifU N-terminal" evidence="3">
    <location>
        <begin position="621"/>
        <end position="749"/>
    </location>
</feature>
<evidence type="ECO:0000313" key="5">
    <source>
        <dbReference type="Proteomes" id="UP001224775"/>
    </source>
</evidence>